<dbReference type="Pfam" id="PF02954">
    <property type="entry name" value="HTH_8"/>
    <property type="match status" value="1"/>
</dbReference>
<organism evidence="7 8">
    <name type="scientific">Desulfurobacterium atlanticum</name>
    <dbReference type="NCBI Taxonomy" id="240169"/>
    <lineage>
        <taxon>Bacteria</taxon>
        <taxon>Pseudomonadati</taxon>
        <taxon>Aquificota</taxon>
        <taxon>Aquificia</taxon>
        <taxon>Desulfurobacteriales</taxon>
        <taxon>Desulfurobacteriaceae</taxon>
        <taxon>Desulfurobacterium</taxon>
    </lineage>
</organism>
<dbReference type="Gene3D" id="3.30.450.40">
    <property type="match status" value="1"/>
</dbReference>
<keyword evidence="8" id="KW-1185">Reference proteome</keyword>
<keyword evidence="1" id="KW-0547">Nucleotide-binding</keyword>
<dbReference type="SUPFAM" id="SSF55781">
    <property type="entry name" value="GAF domain-like"/>
    <property type="match status" value="1"/>
</dbReference>
<evidence type="ECO:0000313" key="8">
    <source>
        <dbReference type="Proteomes" id="UP000198405"/>
    </source>
</evidence>
<dbReference type="InterPro" id="IPR003018">
    <property type="entry name" value="GAF"/>
</dbReference>
<keyword evidence="4" id="KW-0238">DNA-binding</keyword>
<dbReference type="AlphaFoldDB" id="A0A238YRF6"/>
<dbReference type="PANTHER" id="PTHR32071">
    <property type="entry name" value="TRANSCRIPTIONAL REGULATORY PROTEIN"/>
    <property type="match status" value="1"/>
</dbReference>
<evidence type="ECO:0000256" key="5">
    <source>
        <dbReference type="ARBA" id="ARBA00023163"/>
    </source>
</evidence>
<dbReference type="PROSITE" id="PS00688">
    <property type="entry name" value="SIGMA54_INTERACT_3"/>
    <property type="match status" value="1"/>
</dbReference>
<dbReference type="InterPro" id="IPR002078">
    <property type="entry name" value="Sigma_54_int"/>
</dbReference>
<feature type="domain" description="Sigma-54 factor interaction" evidence="6">
    <location>
        <begin position="191"/>
        <end position="419"/>
    </location>
</feature>
<evidence type="ECO:0000256" key="3">
    <source>
        <dbReference type="ARBA" id="ARBA00023015"/>
    </source>
</evidence>
<dbReference type="FunFam" id="3.40.50.300:FF:000006">
    <property type="entry name" value="DNA-binding transcriptional regulator NtrC"/>
    <property type="match status" value="1"/>
</dbReference>
<dbReference type="Gene3D" id="3.40.50.300">
    <property type="entry name" value="P-loop containing nucleotide triphosphate hydrolases"/>
    <property type="match status" value="1"/>
</dbReference>
<dbReference type="Proteomes" id="UP000198405">
    <property type="component" value="Unassembled WGS sequence"/>
</dbReference>
<proteinExistence type="predicted"/>
<dbReference type="InterPro" id="IPR009057">
    <property type="entry name" value="Homeodomain-like_sf"/>
</dbReference>
<dbReference type="CDD" id="cd00009">
    <property type="entry name" value="AAA"/>
    <property type="match status" value="1"/>
</dbReference>
<dbReference type="PRINTS" id="PR01590">
    <property type="entry name" value="HTHFIS"/>
</dbReference>
<sequence length="521" mass="58997">MNLIYNTAKMINGYENTDKALKTITFRLGAEINCERIYLLIKDPISNVLTGRYGFNISDKELSRLSYSIGEGIIGKTFRTGLPSFIPDISTEPEFLRKLRGGIKEEDKGLSFICIPVKHRKKIVGIIGVEFKKENIPLTINELTTLMKMVSDIIGAAVNKYGKLKAENELLKTENIRLKAELETNYQIDNVVAVNKQMQKILKDVKKIAQTDVTVLLRGESGTGKEVLAKAIHFNSRRKNKPFIAINCAALPESLIEAELFGYEKGAFTGASSLKKGKFELANGGTIFLDEIGDMPFELQAKLLRVLQEKEITRLGGNKPIKVDVRIIAATNRNLEKMVSEGKFREDLYYRLSVVSIYIPPLRDRKDDIPALTEFILQKLSERHKRKFSIAPETFSLLMKCDWPGNVRQLENCLERAVIFSDSNTLKPENFPCYEGKPCPLSSIIPFGSRKTETGREVESAVLIQKRKPFEKPSPEEEKRLIEDALRKTGFCQAKAARLLGMTPRQINYRIKKYNIKIPKI</sequence>
<evidence type="ECO:0000313" key="7">
    <source>
        <dbReference type="EMBL" id="SNR73183.1"/>
    </source>
</evidence>
<dbReference type="Gene3D" id="1.10.10.60">
    <property type="entry name" value="Homeodomain-like"/>
    <property type="match status" value="1"/>
</dbReference>
<dbReference type="Pfam" id="PF25601">
    <property type="entry name" value="AAA_lid_14"/>
    <property type="match status" value="1"/>
</dbReference>
<dbReference type="InterPro" id="IPR025943">
    <property type="entry name" value="Sigma_54_int_dom_ATP-bd_2"/>
</dbReference>
<dbReference type="PANTHER" id="PTHR32071:SF57">
    <property type="entry name" value="C4-DICARBOXYLATE TRANSPORT TRANSCRIPTIONAL REGULATORY PROTEIN DCTD"/>
    <property type="match status" value="1"/>
</dbReference>
<protein>
    <submittedName>
        <fullName evidence="7">Nif-specific regulatory protein</fullName>
    </submittedName>
</protein>
<keyword evidence="5" id="KW-0804">Transcription</keyword>
<accession>A0A238YRF6</accession>
<dbReference type="Pfam" id="PF01590">
    <property type="entry name" value="GAF"/>
    <property type="match status" value="1"/>
</dbReference>
<dbReference type="GO" id="GO:0005524">
    <property type="term" value="F:ATP binding"/>
    <property type="evidence" value="ECO:0007669"/>
    <property type="project" value="UniProtKB-KW"/>
</dbReference>
<dbReference type="SUPFAM" id="SSF46689">
    <property type="entry name" value="Homeodomain-like"/>
    <property type="match status" value="1"/>
</dbReference>
<dbReference type="InterPro" id="IPR002197">
    <property type="entry name" value="HTH_Fis"/>
</dbReference>
<dbReference type="SUPFAM" id="SSF52540">
    <property type="entry name" value="P-loop containing nucleoside triphosphate hydrolases"/>
    <property type="match status" value="1"/>
</dbReference>
<evidence type="ECO:0000256" key="4">
    <source>
        <dbReference type="ARBA" id="ARBA00023125"/>
    </source>
</evidence>
<dbReference type="InterPro" id="IPR003593">
    <property type="entry name" value="AAA+_ATPase"/>
</dbReference>
<dbReference type="SMART" id="SM00382">
    <property type="entry name" value="AAA"/>
    <property type="match status" value="1"/>
</dbReference>
<dbReference type="PROSITE" id="PS00675">
    <property type="entry name" value="SIGMA54_INTERACT_1"/>
    <property type="match status" value="1"/>
</dbReference>
<dbReference type="Pfam" id="PF00158">
    <property type="entry name" value="Sigma54_activat"/>
    <property type="match status" value="1"/>
</dbReference>
<evidence type="ECO:0000256" key="1">
    <source>
        <dbReference type="ARBA" id="ARBA00022741"/>
    </source>
</evidence>
<dbReference type="InterPro" id="IPR025944">
    <property type="entry name" value="Sigma_54_int_dom_CS"/>
</dbReference>
<dbReference type="InterPro" id="IPR029016">
    <property type="entry name" value="GAF-like_dom_sf"/>
</dbReference>
<dbReference type="Gene3D" id="1.10.8.60">
    <property type="match status" value="1"/>
</dbReference>
<evidence type="ECO:0000259" key="6">
    <source>
        <dbReference type="PROSITE" id="PS50045"/>
    </source>
</evidence>
<evidence type="ECO:0000256" key="2">
    <source>
        <dbReference type="ARBA" id="ARBA00022840"/>
    </source>
</evidence>
<keyword evidence="3" id="KW-0805">Transcription regulation</keyword>
<dbReference type="EMBL" id="FZOB01000004">
    <property type="protein sequence ID" value="SNR73183.1"/>
    <property type="molecule type" value="Genomic_DNA"/>
</dbReference>
<dbReference type="PROSITE" id="PS00676">
    <property type="entry name" value="SIGMA54_INTERACT_2"/>
    <property type="match status" value="1"/>
</dbReference>
<dbReference type="SMART" id="SM00065">
    <property type="entry name" value="GAF"/>
    <property type="match status" value="1"/>
</dbReference>
<dbReference type="GO" id="GO:0006355">
    <property type="term" value="P:regulation of DNA-templated transcription"/>
    <property type="evidence" value="ECO:0007669"/>
    <property type="project" value="InterPro"/>
</dbReference>
<dbReference type="PROSITE" id="PS50045">
    <property type="entry name" value="SIGMA54_INTERACT_4"/>
    <property type="match status" value="1"/>
</dbReference>
<dbReference type="InterPro" id="IPR027417">
    <property type="entry name" value="P-loop_NTPase"/>
</dbReference>
<dbReference type="InterPro" id="IPR025662">
    <property type="entry name" value="Sigma_54_int_dom_ATP-bd_1"/>
</dbReference>
<dbReference type="GO" id="GO:0043565">
    <property type="term" value="F:sequence-specific DNA binding"/>
    <property type="evidence" value="ECO:0007669"/>
    <property type="project" value="InterPro"/>
</dbReference>
<keyword evidence="2" id="KW-0067">ATP-binding</keyword>
<dbReference type="InterPro" id="IPR058031">
    <property type="entry name" value="AAA_lid_NorR"/>
</dbReference>
<gene>
    <name evidence="7" type="ORF">SAMN06265340_10498</name>
</gene>
<reference evidence="8" key="1">
    <citation type="submission" date="2017-06" db="EMBL/GenBank/DDBJ databases">
        <authorList>
            <person name="Varghese N."/>
            <person name="Submissions S."/>
        </authorList>
    </citation>
    <scope>NUCLEOTIDE SEQUENCE [LARGE SCALE GENOMIC DNA]</scope>
    <source>
        <strain evidence="8">DSM 15668</strain>
    </source>
</reference>
<name>A0A238YRF6_9BACT</name>